<accession>A0A7X0EWH9</accession>
<gene>
    <name evidence="10" type="ORF">FHU36_000329</name>
</gene>
<dbReference type="GO" id="GO:0008675">
    <property type="term" value="F:2-dehydro-3-deoxy-phosphogluconate aldolase activity"/>
    <property type="evidence" value="ECO:0007669"/>
    <property type="project" value="UniProtKB-EC"/>
</dbReference>
<name>A0A7X0EWH9_9ACTN</name>
<comment type="caution">
    <text evidence="10">The sequence shown here is derived from an EMBL/GenBank/DDBJ whole genome shotgun (WGS) entry which is preliminary data.</text>
</comment>
<evidence type="ECO:0000256" key="4">
    <source>
        <dbReference type="ARBA" id="ARBA00011233"/>
    </source>
</evidence>
<dbReference type="RefSeq" id="WP_185082035.1">
    <property type="nucleotide sequence ID" value="NZ_JACHJB010000001.1"/>
</dbReference>
<evidence type="ECO:0000256" key="8">
    <source>
        <dbReference type="ARBA" id="ARBA00023277"/>
    </source>
</evidence>
<evidence type="ECO:0000256" key="6">
    <source>
        <dbReference type="ARBA" id="ARBA00023239"/>
    </source>
</evidence>
<dbReference type="Proteomes" id="UP000583800">
    <property type="component" value="Unassembled WGS sequence"/>
</dbReference>
<evidence type="ECO:0000256" key="2">
    <source>
        <dbReference type="ARBA" id="ARBA00004736"/>
    </source>
</evidence>
<dbReference type="Pfam" id="PF01081">
    <property type="entry name" value="Aldolase"/>
    <property type="match status" value="1"/>
</dbReference>
<evidence type="ECO:0000313" key="11">
    <source>
        <dbReference type="Proteomes" id="UP000583800"/>
    </source>
</evidence>
<organism evidence="10 11">
    <name type="scientific">Nonomuraea muscovyensis</name>
    <dbReference type="NCBI Taxonomy" id="1124761"/>
    <lineage>
        <taxon>Bacteria</taxon>
        <taxon>Bacillati</taxon>
        <taxon>Actinomycetota</taxon>
        <taxon>Actinomycetes</taxon>
        <taxon>Streptosporangiales</taxon>
        <taxon>Streptosporangiaceae</taxon>
        <taxon>Nonomuraea</taxon>
    </lineage>
</organism>
<reference evidence="10 11" key="1">
    <citation type="submission" date="2020-08" db="EMBL/GenBank/DDBJ databases">
        <title>Sequencing the genomes of 1000 actinobacteria strains.</title>
        <authorList>
            <person name="Klenk H.-P."/>
        </authorList>
    </citation>
    <scope>NUCLEOTIDE SEQUENCE [LARGE SCALE GENOMIC DNA]</scope>
    <source>
        <strain evidence="10 11">DSM 45913</strain>
    </source>
</reference>
<sequence length="224" mass="22848">MNDVAAHLARLGVVPVVAIDRAADAAGLGEALLAGGLPVAEITFRTAAAADAIRVLRRAAPGVLVGAGTVLDPATVDAAHEAGARFVVTPGTNAAVVERCLRLGLPVVPGVNSPTGVETVRAMGLRLMKFFPAVPSGGLPMLRALHGPYPDVRFMPTGGITAGTFRDWLAEPNVTAVGGTWIAPAALLADRRFDEIARRAAQAAGADPAGRLTPSITNSPEETS</sequence>
<feature type="compositionally biased region" description="Polar residues" evidence="9">
    <location>
        <begin position="214"/>
        <end position="224"/>
    </location>
</feature>
<feature type="compositionally biased region" description="Low complexity" evidence="9">
    <location>
        <begin position="202"/>
        <end position="211"/>
    </location>
</feature>
<keyword evidence="8" id="KW-0119">Carbohydrate metabolism</keyword>
<dbReference type="PROSITE" id="PS00160">
    <property type="entry name" value="ALDOLASE_KDPG_KHG_2"/>
    <property type="match status" value="1"/>
</dbReference>
<evidence type="ECO:0000256" key="3">
    <source>
        <dbReference type="ARBA" id="ARBA00006906"/>
    </source>
</evidence>
<keyword evidence="7" id="KW-0704">Schiff base</keyword>
<dbReference type="CDD" id="cd00452">
    <property type="entry name" value="KDPG_aldolase"/>
    <property type="match status" value="1"/>
</dbReference>
<dbReference type="Gene3D" id="3.20.20.70">
    <property type="entry name" value="Aldolase class I"/>
    <property type="match status" value="1"/>
</dbReference>
<dbReference type="InterPro" id="IPR031337">
    <property type="entry name" value="KDPG/KHG_AS_1"/>
</dbReference>
<evidence type="ECO:0000256" key="9">
    <source>
        <dbReference type="SAM" id="MobiDB-lite"/>
    </source>
</evidence>
<keyword evidence="6 10" id="KW-0456">Lyase</keyword>
<protein>
    <recommendedName>
        <fullName evidence="5">2-dehydro-3-deoxy-phosphogluconate aldolase</fullName>
        <ecNumber evidence="5">4.1.2.14</ecNumber>
    </recommendedName>
</protein>
<dbReference type="EMBL" id="JACHJB010000001">
    <property type="protein sequence ID" value="MBB6343820.1"/>
    <property type="molecule type" value="Genomic_DNA"/>
</dbReference>
<comment type="catalytic activity">
    <reaction evidence="1">
        <text>2-dehydro-3-deoxy-6-phospho-D-gluconate = D-glyceraldehyde 3-phosphate + pyruvate</text>
        <dbReference type="Rhea" id="RHEA:17089"/>
        <dbReference type="ChEBI" id="CHEBI:15361"/>
        <dbReference type="ChEBI" id="CHEBI:57569"/>
        <dbReference type="ChEBI" id="CHEBI:59776"/>
        <dbReference type="EC" id="4.1.2.14"/>
    </reaction>
</comment>
<dbReference type="InterPro" id="IPR000887">
    <property type="entry name" value="Aldlse_KDPG_KHG"/>
</dbReference>
<dbReference type="NCBIfam" id="NF004325">
    <property type="entry name" value="PRK05718.1"/>
    <property type="match status" value="1"/>
</dbReference>
<evidence type="ECO:0000256" key="1">
    <source>
        <dbReference type="ARBA" id="ARBA00000654"/>
    </source>
</evidence>
<keyword evidence="11" id="KW-1185">Reference proteome</keyword>
<comment type="pathway">
    <text evidence="2">Carbohydrate acid metabolism; 2-dehydro-3-deoxy-D-gluconate degradation; D-glyceraldehyde 3-phosphate and pyruvate from 2-dehydro-3-deoxy-D-gluconate: step 2/2.</text>
</comment>
<evidence type="ECO:0000313" key="10">
    <source>
        <dbReference type="EMBL" id="MBB6343820.1"/>
    </source>
</evidence>
<evidence type="ECO:0000256" key="7">
    <source>
        <dbReference type="ARBA" id="ARBA00023270"/>
    </source>
</evidence>
<feature type="region of interest" description="Disordered" evidence="9">
    <location>
        <begin position="202"/>
        <end position="224"/>
    </location>
</feature>
<dbReference type="NCBIfam" id="TIGR01182">
    <property type="entry name" value="eda"/>
    <property type="match status" value="1"/>
</dbReference>
<dbReference type="InterPro" id="IPR013785">
    <property type="entry name" value="Aldolase_TIM"/>
</dbReference>
<dbReference type="InterPro" id="IPR031338">
    <property type="entry name" value="KDPG/KHG_AS_2"/>
</dbReference>
<dbReference type="AlphaFoldDB" id="A0A7X0EWH9"/>
<comment type="subunit">
    <text evidence="4">Homotrimer.</text>
</comment>
<evidence type="ECO:0000256" key="5">
    <source>
        <dbReference type="ARBA" id="ARBA00013063"/>
    </source>
</evidence>
<dbReference type="EC" id="4.1.2.14" evidence="5"/>
<dbReference type="PROSITE" id="PS00159">
    <property type="entry name" value="ALDOLASE_KDPG_KHG_1"/>
    <property type="match status" value="1"/>
</dbReference>
<comment type="similarity">
    <text evidence="3">Belongs to the KHG/KDPG aldolase family.</text>
</comment>
<proteinExistence type="inferred from homology"/>
<dbReference type="PANTHER" id="PTHR30246">
    <property type="entry name" value="2-KETO-3-DEOXY-6-PHOSPHOGLUCONATE ALDOLASE"/>
    <property type="match status" value="1"/>
</dbReference>
<dbReference type="SUPFAM" id="SSF51569">
    <property type="entry name" value="Aldolase"/>
    <property type="match status" value="1"/>
</dbReference>
<dbReference type="PANTHER" id="PTHR30246:SF1">
    <property type="entry name" value="2-DEHYDRO-3-DEOXY-6-PHOSPHOGALACTONATE ALDOLASE-RELATED"/>
    <property type="match status" value="1"/>
</dbReference>